<dbReference type="KEGG" id="fsc:FSU_0441"/>
<gene>
    <name evidence="2" type="ordered locus">Fisuc_0047</name>
    <name evidence="3" type="ordered locus">FSU_0441</name>
</gene>
<feature type="transmembrane region" description="Helical" evidence="1">
    <location>
        <begin position="76"/>
        <end position="94"/>
    </location>
</feature>
<feature type="transmembrane region" description="Helical" evidence="1">
    <location>
        <begin position="115"/>
        <end position="135"/>
    </location>
</feature>
<dbReference type="EMBL" id="CP001792">
    <property type="protein sequence ID" value="ACX73662.1"/>
    <property type="molecule type" value="Genomic_DNA"/>
</dbReference>
<evidence type="ECO:0000313" key="2">
    <source>
        <dbReference type="EMBL" id="ACX73662.1"/>
    </source>
</evidence>
<evidence type="ECO:0000313" key="5">
    <source>
        <dbReference type="Proteomes" id="UP000001497"/>
    </source>
</evidence>
<keyword evidence="5" id="KW-1185">Reference proteome</keyword>
<feature type="transmembrane region" description="Helical" evidence="1">
    <location>
        <begin position="52"/>
        <end position="70"/>
    </location>
</feature>
<keyword evidence="1" id="KW-0812">Transmembrane</keyword>
<dbReference type="HOGENOM" id="CLU_1872367_0_0_0"/>
<dbReference type="Proteomes" id="UP000000517">
    <property type="component" value="Chromosome"/>
</dbReference>
<accession>C9RJ18</accession>
<proteinExistence type="predicted"/>
<dbReference type="Proteomes" id="UP000001497">
    <property type="component" value="Chromosome"/>
</dbReference>
<evidence type="ECO:0000313" key="4">
    <source>
        <dbReference type="Proteomes" id="UP000000517"/>
    </source>
</evidence>
<dbReference type="AlphaFoldDB" id="C9RJ18"/>
<protein>
    <submittedName>
        <fullName evidence="3">Uncharacterized protein</fullName>
    </submittedName>
</protein>
<keyword evidence="1" id="KW-1133">Transmembrane helix</keyword>
<dbReference type="RefSeq" id="WP_012819892.1">
    <property type="nucleotide sequence ID" value="NC_013410.1"/>
</dbReference>
<evidence type="ECO:0000313" key="3">
    <source>
        <dbReference type="EMBL" id="ADL25150.1"/>
    </source>
</evidence>
<dbReference type="STRING" id="59374.FSU_0441"/>
<evidence type="ECO:0000256" key="1">
    <source>
        <dbReference type="SAM" id="Phobius"/>
    </source>
</evidence>
<dbReference type="EMBL" id="CP002158">
    <property type="protein sequence ID" value="ADL25150.1"/>
    <property type="molecule type" value="Genomic_DNA"/>
</dbReference>
<reference evidence="2 5" key="1">
    <citation type="submission" date="2009-10" db="EMBL/GenBank/DDBJ databases">
        <title>Complete sequence of Fibrobacter succinogenes subsp. succinogenes S85.</title>
        <authorList>
            <consortium name="US DOE Joint Genome Institute"/>
            <person name="Lucas S."/>
            <person name="Copeland A."/>
            <person name="Lapidus A."/>
            <person name="Glavina del Rio T."/>
            <person name="Tice H."/>
            <person name="Bruce D."/>
            <person name="Goodwin L."/>
            <person name="Pitluck S."/>
            <person name="Chertkov O."/>
            <person name="Detter J.C."/>
            <person name="Han C."/>
            <person name="Tapia R."/>
            <person name="Larimer F."/>
            <person name="Land M."/>
            <person name="Hauser L."/>
            <person name="Kyrpides N."/>
            <person name="Mikhailova N."/>
            <person name="Weimer P.J."/>
            <person name="Stevenson D.M."/>
            <person name="Boyum J."/>
            <person name="Brumm P.I."/>
            <person name="Mead D."/>
        </authorList>
    </citation>
    <scope>NUCLEOTIDE SEQUENCE [LARGE SCALE GENOMIC DNA]</scope>
    <source>
        <strain evidence="5">ATCC 19169 / S85</strain>
        <strain evidence="2">S85</strain>
    </source>
</reference>
<organism evidence="3 4">
    <name type="scientific">Fibrobacter succinogenes (strain ATCC 19169 / S85)</name>
    <dbReference type="NCBI Taxonomy" id="59374"/>
    <lineage>
        <taxon>Bacteria</taxon>
        <taxon>Pseudomonadati</taxon>
        <taxon>Fibrobacterota</taxon>
        <taxon>Fibrobacteria</taxon>
        <taxon>Fibrobacterales</taxon>
        <taxon>Fibrobacteraceae</taxon>
        <taxon>Fibrobacter</taxon>
    </lineage>
</organism>
<feature type="transmembrane region" description="Helical" evidence="1">
    <location>
        <begin position="6"/>
        <end position="31"/>
    </location>
</feature>
<keyword evidence="1" id="KW-0472">Membrane</keyword>
<dbReference type="OrthoDB" id="9789189at2"/>
<sequence length="136" mass="15028">MSDYVVKIALIASIILMGYNISEFVASYNVVSEKASQFLQMAKDNAASDADLRRSNLLLSSVLSIGYSVLIYFSDIVIWLVAIVVSKLIITLLLSDKVLIQILHDRTLSQKSFLVSKYDAFFNAVMGLAFALVLVL</sequence>
<reference evidence="4" key="2">
    <citation type="submission" date="2010-08" db="EMBL/GenBank/DDBJ databases">
        <title>Complete sequence of Fibrobacter succinogenes subsp. succinogenes S85.</title>
        <authorList>
            <person name="Durkin A.S."/>
            <person name="Nelson K.E."/>
            <person name="Morrison M."/>
            <person name="Forsberg C.W."/>
            <person name="Wilson D.B."/>
            <person name="Russell J.B."/>
            <person name="Cann I.K.O."/>
            <person name="Mackie R.I."/>
            <person name="White B.A."/>
        </authorList>
    </citation>
    <scope>NUCLEOTIDE SEQUENCE [LARGE SCALE GENOMIC DNA]</scope>
    <source>
        <strain evidence="4">ATCC 19169 / S85</strain>
    </source>
</reference>
<name>C9RJ18_FIBSS</name>
<dbReference type="KEGG" id="fsu:Fisuc_0047"/>
<reference evidence="3" key="3">
    <citation type="submission" date="2010-08" db="EMBL/GenBank/DDBJ databases">
        <authorList>
            <person name="Durkin A.S."/>
            <person name="Nelson K.E."/>
            <person name="Morrison M."/>
            <person name="Forsberg C.W."/>
            <person name="Wilson D.B."/>
            <person name="Russell J.B."/>
            <person name="Cann I.K.O."/>
            <person name="Mackie R.I."/>
            <person name="White B.A."/>
        </authorList>
    </citation>
    <scope>NUCLEOTIDE SEQUENCE</scope>
    <source>
        <strain evidence="3">S85</strain>
    </source>
</reference>